<dbReference type="PROSITE" id="PS50076">
    <property type="entry name" value="DNAJ_2"/>
    <property type="match status" value="1"/>
</dbReference>
<proteinExistence type="predicted"/>
<evidence type="ECO:0000256" key="1">
    <source>
        <dbReference type="ARBA" id="ARBA00023186"/>
    </source>
</evidence>
<dbReference type="SUPFAM" id="SSF46565">
    <property type="entry name" value="Chaperone J-domain"/>
    <property type="match status" value="1"/>
</dbReference>
<feature type="domain" description="J" evidence="2">
    <location>
        <begin position="10"/>
        <end position="75"/>
    </location>
</feature>
<dbReference type="InterPro" id="IPR018253">
    <property type="entry name" value="DnaJ_domain_CS"/>
</dbReference>
<comment type="caution">
    <text evidence="3">The sequence shown here is derived from an EMBL/GenBank/DDBJ whole genome shotgun (WGS) entry which is preliminary data.</text>
</comment>
<accession>A0ABW5XFK9</accession>
<gene>
    <name evidence="3" type="ORF">ACFSYH_05670</name>
</gene>
<keyword evidence="1" id="KW-0143">Chaperone</keyword>
<dbReference type="PANTHER" id="PTHR43096:SF48">
    <property type="entry name" value="CHAPERONE PROTEIN DNAJ"/>
    <property type="match status" value="1"/>
</dbReference>
<dbReference type="CDD" id="cd06257">
    <property type="entry name" value="DnaJ"/>
    <property type="match status" value="1"/>
</dbReference>
<dbReference type="SUPFAM" id="SSF49493">
    <property type="entry name" value="HSP40/DnaJ peptide-binding domain"/>
    <property type="match status" value="2"/>
</dbReference>
<evidence type="ECO:0000259" key="2">
    <source>
        <dbReference type="PROSITE" id="PS50076"/>
    </source>
</evidence>
<sequence>MTGQDWLEKDFYATLGVSKTADDAEIKKAYRKLARKYHPDQNQGDEKAEAKFKEIGEAYAVLSDKQQRDQYDAIRSMGSGPRFTSGTGGGFEDLFGGGFSGGRASGGGFEDILNQMFGGGGSAGFGGQQGFGGTGFRPNPPSAGADIAASTTLPFRNAVSGTEITLNLEGRTVKARVPAGVKDGQKIRIPGKGRPGTNGGPAGNLVLTVSVAPHPVFSIDGNNLRMTLPVTFDEAALGAQVEVPTFTGEAVKVKVAPGTPSGKVLRIKGRGVKTAKATGDLLVTVNVVVPQNLNKAAKQAVEAFREATGGTDVRADLKTSAKE</sequence>
<protein>
    <submittedName>
        <fullName evidence="3">DnaJ C-terminal domain-containing protein</fullName>
    </submittedName>
</protein>
<dbReference type="Pfam" id="PF01556">
    <property type="entry name" value="DnaJ_C"/>
    <property type="match status" value="1"/>
</dbReference>
<dbReference type="Gene3D" id="1.10.287.110">
    <property type="entry name" value="DnaJ domain"/>
    <property type="match status" value="1"/>
</dbReference>
<dbReference type="InterPro" id="IPR001623">
    <property type="entry name" value="DnaJ_domain"/>
</dbReference>
<evidence type="ECO:0000313" key="3">
    <source>
        <dbReference type="EMBL" id="MFD2840055.1"/>
    </source>
</evidence>
<dbReference type="SMART" id="SM00271">
    <property type="entry name" value="DnaJ"/>
    <property type="match status" value="1"/>
</dbReference>
<dbReference type="InterPro" id="IPR036869">
    <property type="entry name" value="J_dom_sf"/>
</dbReference>
<dbReference type="Pfam" id="PF00226">
    <property type="entry name" value="DnaJ"/>
    <property type="match status" value="1"/>
</dbReference>
<dbReference type="CDD" id="cd10747">
    <property type="entry name" value="DnaJ_C"/>
    <property type="match status" value="1"/>
</dbReference>
<dbReference type="PANTHER" id="PTHR43096">
    <property type="entry name" value="DNAJ HOMOLOG 1, MITOCHONDRIAL-RELATED"/>
    <property type="match status" value="1"/>
</dbReference>
<reference evidence="4" key="1">
    <citation type="journal article" date="2019" name="Int. J. Syst. Evol. Microbiol.">
        <title>The Global Catalogue of Microorganisms (GCM) 10K type strain sequencing project: providing services to taxonomists for standard genome sequencing and annotation.</title>
        <authorList>
            <consortium name="The Broad Institute Genomics Platform"/>
            <consortium name="The Broad Institute Genome Sequencing Center for Infectious Disease"/>
            <person name="Wu L."/>
            <person name="Ma J."/>
        </authorList>
    </citation>
    <scope>NUCLEOTIDE SEQUENCE [LARGE SCALE GENOMIC DNA]</scope>
    <source>
        <strain evidence="4">KCTC 33576</strain>
    </source>
</reference>
<organism evidence="3 4">
    <name type="scientific">Populibacterium corticicola</name>
    <dbReference type="NCBI Taxonomy" id="1812826"/>
    <lineage>
        <taxon>Bacteria</taxon>
        <taxon>Bacillati</taxon>
        <taxon>Actinomycetota</taxon>
        <taxon>Actinomycetes</taxon>
        <taxon>Micrococcales</taxon>
        <taxon>Jonesiaceae</taxon>
        <taxon>Populibacterium</taxon>
    </lineage>
</organism>
<dbReference type="Gene3D" id="2.60.260.20">
    <property type="entry name" value="Urease metallochaperone UreE, N-terminal domain"/>
    <property type="match status" value="2"/>
</dbReference>
<dbReference type="InterPro" id="IPR002939">
    <property type="entry name" value="DnaJ_C"/>
</dbReference>
<evidence type="ECO:0000313" key="4">
    <source>
        <dbReference type="Proteomes" id="UP001597391"/>
    </source>
</evidence>
<name>A0ABW5XFK9_9MICO</name>
<dbReference type="PROSITE" id="PS00636">
    <property type="entry name" value="DNAJ_1"/>
    <property type="match status" value="1"/>
</dbReference>
<dbReference type="RefSeq" id="WP_377465706.1">
    <property type="nucleotide sequence ID" value="NZ_JBHUOP010000002.1"/>
</dbReference>
<keyword evidence="4" id="KW-1185">Reference proteome</keyword>
<dbReference type="InterPro" id="IPR008971">
    <property type="entry name" value="HSP40/DnaJ_pept-bd"/>
</dbReference>
<dbReference type="EMBL" id="JBHUOP010000002">
    <property type="protein sequence ID" value="MFD2840055.1"/>
    <property type="molecule type" value="Genomic_DNA"/>
</dbReference>
<dbReference type="Proteomes" id="UP001597391">
    <property type="component" value="Unassembled WGS sequence"/>
</dbReference>
<dbReference type="PRINTS" id="PR00625">
    <property type="entry name" value="JDOMAIN"/>
</dbReference>